<evidence type="ECO:0000313" key="2">
    <source>
        <dbReference type="EMBL" id="KAH9527397.1"/>
    </source>
</evidence>
<keyword evidence="1" id="KW-0472">Membrane</keyword>
<dbReference type="Proteomes" id="UP000790347">
    <property type="component" value="Unassembled WGS sequence"/>
</dbReference>
<reference evidence="2" key="1">
    <citation type="submission" date="2013-05" db="EMBL/GenBank/DDBJ databases">
        <authorList>
            <person name="Yim A.K.Y."/>
            <person name="Chan T.F."/>
            <person name="Ji K.M."/>
            <person name="Liu X.Y."/>
            <person name="Zhou J.W."/>
            <person name="Li R.Q."/>
            <person name="Yang K.Y."/>
            <person name="Li J."/>
            <person name="Li M."/>
            <person name="Law P.T.W."/>
            <person name="Wu Y.L."/>
            <person name="Cai Z.L."/>
            <person name="Qin H."/>
            <person name="Bao Y."/>
            <person name="Leung R.K.K."/>
            <person name="Ng P.K.S."/>
            <person name="Zou J."/>
            <person name="Zhong X.J."/>
            <person name="Ran P.X."/>
            <person name="Zhong N.S."/>
            <person name="Liu Z.G."/>
            <person name="Tsui S.K.W."/>
        </authorList>
    </citation>
    <scope>NUCLEOTIDE SEQUENCE</scope>
    <source>
        <strain evidence="2">Derf</strain>
        <tissue evidence="2">Whole organism</tissue>
    </source>
</reference>
<feature type="transmembrane region" description="Helical" evidence="1">
    <location>
        <begin position="7"/>
        <end position="27"/>
    </location>
</feature>
<dbReference type="EMBL" id="ASGP02000001">
    <property type="protein sequence ID" value="KAH9527397.1"/>
    <property type="molecule type" value="Genomic_DNA"/>
</dbReference>
<gene>
    <name evidence="2" type="ORF">DERF_001415</name>
</gene>
<proteinExistence type="predicted"/>
<keyword evidence="1" id="KW-0812">Transmembrane</keyword>
<reference evidence="2" key="2">
    <citation type="journal article" date="2022" name="Res Sq">
        <title>Comparative Genomics Reveals Insights into the Divergent Evolution of Astigmatic Mites and Household Pest Adaptations.</title>
        <authorList>
            <person name="Xiong Q."/>
            <person name="Wan A.T.-Y."/>
            <person name="Liu X.-Y."/>
            <person name="Fung C.S.-H."/>
            <person name="Xiao X."/>
            <person name="Malainual N."/>
            <person name="Hou J."/>
            <person name="Wang L."/>
            <person name="Wang M."/>
            <person name="Yang K."/>
            <person name="Cui Y."/>
            <person name="Leung E."/>
            <person name="Nong W."/>
            <person name="Shin S.-K."/>
            <person name="Au S."/>
            <person name="Jeong K.Y."/>
            <person name="Chew F.T."/>
            <person name="Hui J."/>
            <person name="Leung T.F."/>
            <person name="Tungtrongchitr A."/>
            <person name="Zhong N."/>
            <person name="Liu Z."/>
            <person name="Tsui S."/>
        </authorList>
    </citation>
    <scope>NUCLEOTIDE SEQUENCE</scope>
    <source>
        <strain evidence="2">Derf</strain>
        <tissue evidence="2">Whole organism</tissue>
    </source>
</reference>
<evidence type="ECO:0000256" key="1">
    <source>
        <dbReference type="SAM" id="Phobius"/>
    </source>
</evidence>
<comment type="caution">
    <text evidence="2">The sequence shown here is derived from an EMBL/GenBank/DDBJ whole genome shotgun (WGS) entry which is preliminary data.</text>
</comment>
<organism evidence="2 3">
    <name type="scientific">Dermatophagoides farinae</name>
    <name type="common">American house dust mite</name>
    <dbReference type="NCBI Taxonomy" id="6954"/>
    <lineage>
        <taxon>Eukaryota</taxon>
        <taxon>Metazoa</taxon>
        <taxon>Ecdysozoa</taxon>
        <taxon>Arthropoda</taxon>
        <taxon>Chelicerata</taxon>
        <taxon>Arachnida</taxon>
        <taxon>Acari</taxon>
        <taxon>Acariformes</taxon>
        <taxon>Sarcoptiformes</taxon>
        <taxon>Astigmata</taxon>
        <taxon>Psoroptidia</taxon>
        <taxon>Analgoidea</taxon>
        <taxon>Pyroglyphidae</taxon>
        <taxon>Dermatophagoidinae</taxon>
        <taxon>Dermatophagoides</taxon>
    </lineage>
</organism>
<accession>A0A922LB54</accession>
<keyword evidence="3" id="KW-1185">Reference proteome</keyword>
<dbReference type="AlphaFoldDB" id="A0A922LB54"/>
<sequence length="87" mass="9565">MLYFFSCVGGIQLIEITIACLIIKIVINEIKVENVHFLIDSFCCSTAGLFLFTISIGITRSLGSSFLICFNGASNRNTPSLSILHFN</sequence>
<keyword evidence="1" id="KW-1133">Transmembrane helix</keyword>
<feature type="transmembrane region" description="Helical" evidence="1">
    <location>
        <begin position="39"/>
        <end position="58"/>
    </location>
</feature>
<evidence type="ECO:0000313" key="3">
    <source>
        <dbReference type="Proteomes" id="UP000790347"/>
    </source>
</evidence>
<protein>
    <submittedName>
        <fullName evidence="2">Uncharacterized protein</fullName>
    </submittedName>
</protein>
<name>A0A922LB54_DERFA</name>